<name>A0A9P0HAM1_NEZVI</name>
<feature type="compositionally biased region" description="Polar residues" evidence="2">
    <location>
        <begin position="61"/>
        <end position="78"/>
    </location>
</feature>
<dbReference type="SMART" id="SM01127">
    <property type="entry name" value="DDHD"/>
    <property type="match status" value="1"/>
</dbReference>
<feature type="region of interest" description="Disordered" evidence="2">
    <location>
        <begin position="786"/>
        <end position="812"/>
    </location>
</feature>
<feature type="region of interest" description="Disordered" evidence="2">
    <location>
        <begin position="829"/>
        <end position="850"/>
    </location>
</feature>
<feature type="compositionally biased region" description="Polar residues" evidence="2">
    <location>
        <begin position="841"/>
        <end position="850"/>
    </location>
</feature>
<dbReference type="EMBL" id="OV725080">
    <property type="protein sequence ID" value="CAH1398463.1"/>
    <property type="molecule type" value="Genomic_DNA"/>
</dbReference>
<feature type="region of interest" description="Disordered" evidence="2">
    <location>
        <begin position="28"/>
        <end position="86"/>
    </location>
</feature>
<protein>
    <recommendedName>
        <fullName evidence="3">DDHD domain-containing protein</fullName>
    </recommendedName>
</protein>
<feature type="compositionally biased region" description="Low complexity" evidence="2">
    <location>
        <begin position="829"/>
        <end position="839"/>
    </location>
</feature>
<accession>A0A9P0HAM1</accession>
<organism evidence="4 5">
    <name type="scientific">Nezara viridula</name>
    <name type="common">Southern green stink bug</name>
    <name type="synonym">Cimex viridulus</name>
    <dbReference type="NCBI Taxonomy" id="85310"/>
    <lineage>
        <taxon>Eukaryota</taxon>
        <taxon>Metazoa</taxon>
        <taxon>Ecdysozoa</taxon>
        <taxon>Arthropoda</taxon>
        <taxon>Hexapoda</taxon>
        <taxon>Insecta</taxon>
        <taxon>Pterygota</taxon>
        <taxon>Neoptera</taxon>
        <taxon>Paraneoptera</taxon>
        <taxon>Hemiptera</taxon>
        <taxon>Heteroptera</taxon>
        <taxon>Panheteroptera</taxon>
        <taxon>Pentatomomorpha</taxon>
        <taxon>Pentatomoidea</taxon>
        <taxon>Pentatomidae</taxon>
        <taxon>Pentatominae</taxon>
        <taxon>Nezara</taxon>
    </lineage>
</organism>
<feature type="compositionally biased region" description="Polar residues" evidence="2">
    <location>
        <begin position="786"/>
        <end position="797"/>
    </location>
</feature>
<dbReference type="Proteomes" id="UP001152798">
    <property type="component" value="Chromosome 4"/>
</dbReference>
<evidence type="ECO:0000256" key="1">
    <source>
        <dbReference type="ARBA" id="ARBA00038464"/>
    </source>
</evidence>
<dbReference type="GO" id="GO:0004620">
    <property type="term" value="F:phospholipase activity"/>
    <property type="evidence" value="ECO:0007669"/>
    <property type="project" value="TreeGrafter"/>
</dbReference>
<dbReference type="GO" id="GO:0046872">
    <property type="term" value="F:metal ion binding"/>
    <property type="evidence" value="ECO:0007669"/>
    <property type="project" value="InterPro"/>
</dbReference>
<feature type="domain" description="DDHD" evidence="3">
    <location>
        <begin position="1312"/>
        <end position="1521"/>
    </location>
</feature>
<evidence type="ECO:0000313" key="5">
    <source>
        <dbReference type="Proteomes" id="UP001152798"/>
    </source>
</evidence>
<reference evidence="4" key="1">
    <citation type="submission" date="2022-01" db="EMBL/GenBank/DDBJ databases">
        <authorList>
            <person name="King R."/>
        </authorList>
    </citation>
    <scope>NUCLEOTIDE SEQUENCE</scope>
</reference>
<dbReference type="InterPro" id="IPR004177">
    <property type="entry name" value="DDHD_dom"/>
</dbReference>
<evidence type="ECO:0000256" key="2">
    <source>
        <dbReference type="SAM" id="MobiDB-lite"/>
    </source>
</evidence>
<comment type="similarity">
    <text evidence="1">Belongs to the PA-PLA1 family.</text>
</comment>
<sequence>MTTATIPFSIGVPLCHLDGSKTGVDVPLLGEKKQGSPITQERGIDYDGPQTFTDIPLNTADLKTSTNDKSVPSSQGSALSKKEADSGQYKSSTSFLSFFLPSVSPNSQNLKTEINPSLDKNERLGQKRLPSPQIFEPQLIPPSSEPVVSSSKLTSEYNATVKPDLTNLLTAKPLHLVSPTEQSEKLTKCSEITRVPLPPTISAQNTTGLKNPYALRNNQNSVSNFSLLSKSPPTNLGSYDSIPLYSPSNVTNSPPNLFNYLSGPQVTASTVTAESLPSGNIINPVEIAKESLNSSSITSESTLFPLFQNNSRESKPFDTPPVIANIFSPKSTHNTHSELQQKSDVLSANNFPKVTSVTTLYPVQTSEETFSQAGTINPTNIDEKECIQPKIISQTTQDNPQTELKTESSSSQLKTNLITLSENFASVNSAVSGQSMLTGPFNQETQQLLETNSKNENSSIQHSMTYVASAKQSLSKIFHDSHLEMSETPCLPPVDDAKPQVSSELDYKSPQDKYINPEIRSFQNHPIEIGTSTKDKCVAEKLDGFPPPLSNSTGQNSLFKTEYSHYGPVGFQSKQVTMDNVSLNEIKNMGTDASISKDIVINNSDVPQKSIGLSNPPSLSGYFKEPLVSAKTPSTESSIHTLSNLPVVTPSVTSAAQSSAPAILGQVSSSVDWNQQILAPVVSNINTENFLQNHAISGNNGSIFQPPAMIPNTGYITSSSQQMFNIQNQPDITKNTPDTPISSIPLHHISISRTNSNDPIHSNVPSLYPQPLYTFPKLNSNSYSYPSHQSGTLSTFPSAPLPADSIPQVEPASSNPLIPTFNYFSSSQSSCLPPSLDQPVQKPTNKTPPSSYYFEPIQKPDSVPVSHSLQSSVPKKIEPMPPILNPTPSAPPKTFNIPPPNVCYPKENTSIFNQQAINNEVVPPIQTTDKRTSLDSEELDQIPLEGSAVPLFNPETVNRKKSIDIPAELHEDTKVATDGGRYDVEIVRRKKNSVYWDETPGEVRRCSWFVKSVSDSRYIPYDENIGALLEDEYKQGCETNEWNRRVELADGEVIILHGPSAIAHHVRSASPDAWSSQPPLQQKSRVVKRGVEDFDIPKGEPKQVDHLLLVVHGIGKACDLRFRSLVDVVDDFRSISLQLVQSHFHSGVENGMVGRVEVLPVEWHKALHTETIDDRLSAITLPSIPRAREFTNETLLDILFYTSPVFCEKIVQAVGAELNRVFTLYQKRNPGFRGQISLGAHSLGSLILFDMLCHQQPVQKAHLVPQRASISEDEEDIDEVGCLIRKAKLSRRMSYLTIGPGTGQPYTIYPQLLFQPKAFFALGSPIGMFITVRGVETLGDDFRFPTCPAFFNIFHPNDPVAYRIEALIKPEMASVPAVLIPHHKGRKRMHLELKETMAHVTAALKQKLVHSMKNTWNAVYQLAMFNRKDHNLQGEVNKVIEEEVLRDASYLESDPPIGIIGEESRGNEVKVGRLNDGRRIDYVLQEAPLETFNQYISAIRSHLVYWESEDTMLLILKEIYGQMGIAPDSQVPQPILPFDISGDNDTYSEYTYSIGALPTQFVRK</sequence>
<dbReference type="Pfam" id="PF23464">
    <property type="entry name" value="WWE_3"/>
    <property type="match status" value="1"/>
</dbReference>
<dbReference type="PROSITE" id="PS51043">
    <property type="entry name" value="DDHD"/>
    <property type="match status" value="1"/>
</dbReference>
<dbReference type="PANTHER" id="PTHR23509">
    <property type="entry name" value="PA-PL1 PHOSPHOLIPASE FAMILY"/>
    <property type="match status" value="1"/>
</dbReference>
<dbReference type="Pfam" id="PF02862">
    <property type="entry name" value="DDHD"/>
    <property type="match status" value="1"/>
</dbReference>
<dbReference type="InterPro" id="IPR058055">
    <property type="entry name" value="PA-PLA1"/>
</dbReference>
<proteinExistence type="inferred from homology"/>
<evidence type="ECO:0000313" key="4">
    <source>
        <dbReference type="EMBL" id="CAH1398463.1"/>
    </source>
</evidence>
<dbReference type="PANTHER" id="PTHR23509:SF10">
    <property type="entry name" value="LD21067P"/>
    <property type="match status" value="1"/>
</dbReference>
<dbReference type="GO" id="GO:0030134">
    <property type="term" value="C:COPII-coated ER to Golgi transport vesicle"/>
    <property type="evidence" value="ECO:0007669"/>
    <property type="project" value="TreeGrafter"/>
</dbReference>
<dbReference type="InterPro" id="IPR057825">
    <property type="entry name" value="WWE_SEC23-DDH2"/>
</dbReference>
<keyword evidence="5" id="KW-1185">Reference proteome</keyword>
<evidence type="ECO:0000259" key="3">
    <source>
        <dbReference type="PROSITE" id="PS51043"/>
    </source>
</evidence>
<gene>
    <name evidence="4" type="ORF">NEZAVI_LOCUS8108</name>
</gene>